<dbReference type="STRING" id="643867.Ftrac_2251"/>
<evidence type="ECO:0000313" key="4">
    <source>
        <dbReference type="EMBL" id="ADR22230.1"/>
    </source>
</evidence>
<dbReference type="GO" id="GO:0030313">
    <property type="term" value="C:cell envelope"/>
    <property type="evidence" value="ECO:0007669"/>
    <property type="project" value="UniProtKB-SubCell"/>
</dbReference>
<dbReference type="Gene3D" id="1.20.1420.20">
    <property type="entry name" value="M75 peptidase, HXXE motif"/>
    <property type="match status" value="1"/>
</dbReference>
<dbReference type="eggNOG" id="COG3489">
    <property type="taxonomic scope" value="Bacteria"/>
</dbReference>
<sequence length="350" mass="39201">MQYIKTIAFLSFIILSACTNTNRNTDFDKKPMLENIAQNLAIPAYENSLKSFISLDSSISLLKQEDADKNLATVQELWKNAAISWAETIPYHFGPIDELLIGNNFHYFPIDTLKINKALLDFEGNDRFINQLGSNLRGLAALEYLLYSKENHLNLHTVAFAKMLSGNLVKLNQQLLNQWKPDYAQSFISKNGSDINSSMTLLSNQWIELVEKIKNDKIAIPAGKIAGTNQDITILQAPYSKISLILIKANLIALQQSINGGEGKGVDDYLTALDIKDQEGELLSNKINTQIELLIQLTNNEKEDLANLMQKDSEKLDEIQLELLNLSILLKTDMMSQLGLITTFSDSDGD</sequence>
<comment type="subcellular location">
    <subcellularLocation>
        <location evidence="1">Cell envelope</location>
    </subcellularLocation>
</comment>
<dbReference type="EMBL" id="CP002349">
    <property type="protein sequence ID" value="ADR22230.1"/>
    <property type="molecule type" value="Genomic_DNA"/>
</dbReference>
<reference evidence="4 5" key="1">
    <citation type="journal article" date="2011" name="Stand. Genomic Sci.">
        <title>Complete genome sequence of Marivirga tractuosa type strain (H-43).</title>
        <authorList>
            <person name="Pagani I."/>
            <person name="Chertkov O."/>
            <person name="Lapidus A."/>
            <person name="Lucas S."/>
            <person name="Del Rio T.G."/>
            <person name="Tice H."/>
            <person name="Copeland A."/>
            <person name="Cheng J.F."/>
            <person name="Nolan M."/>
            <person name="Saunders E."/>
            <person name="Pitluck S."/>
            <person name="Held B."/>
            <person name="Goodwin L."/>
            <person name="Liolios K."/>
            <person name="Ovchinikova G."/>
            <person name="Ivanova N."/>
            <person name="Mavromatis K."/>
            <person name="Pati A."/>
            <person name="Chen A."/>
            <person name="Palaniappan K."/>
            <person name="Land M."/>
            <person name="Hauser L."/>
            <person name="Jeffries C.D."/>
            <person name="Detter J.C."/>
            <person name="Han C."/>
            <person name="Tapia R."/>
            <person name="Ngatchou-Djao O.D."/>
            <person name="Rohde M."/>
            <person name="Goker M."/>
            <person name="Spring S."/>
            <person name="Sikorski J."/>
            <person name="Woyke T."/>
            <person name="Bristow J."/>
            <person name="Eisen J.A."/>
            <person name="Markowitz V."/>
            <person name="Hugenholtz P."/>
            <person name="Klenk H.P."/>
            <person name="Kyrpides N.C."/>
        </authorList>
    </citation>
    <scope>NUCLEOTIDE SEQUENCE [LARGE SCALE GENOMIC DNA]</scope>
    <source>
        <strain evidence="5">ATCC 23168 / DSM 4126 / NBRC 15989 / NCIMB 1408 / VKM B-1430 / H-43</strain>
    </source>
</reference>
<accession>E4TKS7</accession>
<dbReference type="KEGG" id="mtt:Ftrac_2251"/>
<dbReference type="Pfam" id="PF09375">
    <property type="entry name" value="Peptidase_M75"/>
    <property type="match status" value="1"/>
</dbReference>
<dbReference type="HOGENOM" id="CLU_064071_0_0_10"/>
<proteinExistence type="predicted"/>
<gene>
    <name evidence="4" type="ordered locus">Ftrac_2251</name>
</gene>
<dbReference type="AlphaFoldDB" id="E4TKS7"/>
<dbReference type="InterPro" id="IPR018976">
    <property type="entry name" value="Imelysin-like"/>
</dbReference>
<dbReference type="InterPro" id="IPR034984">
    <property type="entry name" value="Imelysin-like_IPPA"/>
</dbReference>
<protein>
    <submittedName>
        <fullName evidence="4">Peptidase M75, Imelysin</fullName>
    </submittedName>
</protein>
<evidence type="ECO:0000259" key="3">
    <source>
        <dbReference type="Pfam" id="PF09375"/>
    </source>
</evidence>
<dbReference type="InterPro" id="IPR038352">
    <property type="entry name" value="Imelysin_sf"/>
</dbReference>
<dbReference type="Proteomes" id="UP000008720">
    <property type="component" value="Chromosome"/>
</dbReference>
<keyword evidence="2" id="KW-0732">Signal</keyword>
<keyword evidence="5" id="KW-1185">Reference proteome</keyword>
<dbReference type="OrthoDB" id="650514at2"/>
<dbReference type="RefSeq" id="WP_013454373.1">
    <property type="nucleotide sequence ID" value="NC_014759.1"/>
</dbReference>
<evidence type="ECO:0000256" key="2">
    <source>
        <dbReference type="ARBA" id="ARBA00022729"/>
    </source>
</evidence>
<feature type="domain" description="Imelysin-like" evidence="3">
    <location>
        <begin position="41"/>
        <end position="300"/>
    </location>
</feature>
<organism evidence="4 5">
    <name type="scientific">Marivirga tractuosa (strain ATCC 23168 / DSM 4126 / NBRC 15989 / NCIMB 1408 / VKM B-1430 / H-43)</name>
    <name type="common">Microscilla tractuosa</name>
    <name type="synonym">Flexibacter tractuosus</name>
    <dbReference type="NCBI Taxonomy" id="643867"/>
    <lineage>
        <taxon>Bacteria</taxon>
        <taxon>Pseudomonadati</taxon>
        <taxon>Bacteroidota</taxon>
        <taxon>Cytophagia</taxon>
        <taxon>Cytophagales</taxon>
        <taxon>Marivirgaceae</taxon>
        <taxon>Marivirga</taxon>
    </lineage>
</organism>
<name>E4TKS7_MARTH</name>
<dbReference type="CDD" id="cd14659">
    <property type="entry name" value="Imelysin-like_IPPA"/>
    <property type="match status" value="1"/>
</dbReference>
<evidence type="ECO:0000256" key="1">
    <source>
        <dbReference type="ARBA" id="ARBA00004196"/>
    </source>
</evidence>
<dbReference type="PROSITE" id="PS51257">
    <property type="entry name" value="PROKAR_LIPOPROTEIN"/>
    <property type="match status" value="1"/>
</dbReference>
<evidence type="ECO:0000313" key="5">
    <source>
        <dbReference type="Proteomes" id="UP000008720"/>
    </source>
</evidence>